<protein>
    <submittedName>
        <fullName evidence="2">Uncharacterized protein</fullName>
    </submittedName>
</protein>
<accession>A0A2C5YI44</accession>
<dbReference type="Proteomes" id="UP000226192">
    <property type="component" value="Unassembled WGS sequence"/>
</dbReference>
<gene>
    <name evidence="2" type="ORF">CDD81_5314</name>
</gene>
<sequence length="254" mass="27905">MVQCSKVQKEAFAALFAASTWQTETYKTWTWAFVVNGMMNKSAKYLQRGKGDTRSSSKEQPAARNSSKSIKRGAETGIEDWSGRWRCDQLQRIGCHLRIHPTVPPRRSRDSQRLASTTATLVLFRLIPTASLFGSPPGATAFCTAAPIAISPHCQPSLPALTTSFFSASLVLLASTHASISAPQIQLFLLPVPALAPRQSRFLAPARLVPPDPLLLQRATQQLPDKDKKSIAKALQQLVAVVVAFGFLPYRIHW</sequence>
<keyword evidence="3" id="KW-1185">Reference proteome</keyword>
<evidence type="ECO:0000313" key="3">
    <source>
        <dbReference type="Proteomes" id="UP000226192"/>
    </source>
</evidence>
<comment type="caution">
    <text evidence="2">The sequence shown here is derived from an EMBL/GenBank/DDBJ whole genome shotgun (WGS) entry which is preliminary data.</text>
</comment>
<proteinExistence type="predicted"/>
<feature type="region of interest" description="Disordered" evidence="1">
    <location>
        <begin position="46"/>
        <end position="73"/>
    </location>
</feature>
<reference evidence="2 3" key="1">
    <citation type="submission" date="2017-06" db="EMBL/GenBank/DDBJ databases">
        <title>Ant-infecting Ophiocordyceps genomes reveal a high diversity of potential behavioral manipulation genes and a possible major role for enterotoxins.</title>
        <authorList>
            <person name="De Bekker C."/>
            <person name="Evans H.C."/>
            <person name="Brachmann A."/>
            <person name="Hughes D.P."/>
        </authorList>
    </citation>
    <scope>NUCLEOTIDE SEQUENCE [LARGE SCALE GENOMIC DNA]</scope>
    <source>
        <strain evidence="2 3">Map64</strain>
    </source>
</reference>
<dbReference type="AlphaFoldDB" id="A0A2C5YI44"/>
<name>A0A2C5YI44_9HYPO</name>
<organism evidence="2 3">
    <name type="scientific">Ophiocordyceps australis</name>
    <dbReference type="NCBI Taxonomy" id="1399860"/>
    <lineage>
        <taxon>Eukaryota</taxon>
        <taxon>Fungi</taxon>
        <taxon>Dikarya</taxon>
        <taxon>Ascomycota</taxon>
        <taxon>Pezizomycotina</taxon>
        <taxon>Sordariomycetes</taxon>
        <taxon>Hypocreomycetidae</taxon>
        <taxon>Hypocreales</taxon>
        <taxon>Ophiocordycipitaceae</taxon>
        <taxon>Ophiocordyceps</taxon>
    </lineage>
</organism>
<evidence type="ECO:0000256" key="1">
    <source>
        <dbReference type="SAM" id="MobiDB-lite"/>
    </source>
</evidence>
<evidence type="ECO:0000313" key="2">
    <source>
        <dbReference type="EMBL" id="PHH66962.1"/>
    </source>
</evidence>
<dbReference type="EMBL" id="NJET01000004">
    <property type="protein sequence ID" value="PHH66962.1"/>
    <property type="molecule type" value="Genomic_DNA"/>
</dbReference>